<organism evidence="3 4">
    <name type="scientific">Vibrio harveyi</name>
    <name type="common">Beneckea harveyi</name>
    <dbReference type="NCBI Taxonomy" id="669"/>
    <lineage>
        <taxon>Bacteria</taxon>
        <taxon>Pseudomonadati</taxon>
        <taxon>Pseudomonadota</taxon>
        <taxon>Gammaproteobacteria</taxon>
        <taxon>Vibrionales</taxon>
        <taxon>Vibrionaceae</taxon>
        <taxon>Vibrio</taxon>
    </lineage>
</organism>
<gene>
    <name evidence="3" type="ORF">DS957_021155</name>
</gene>
<evidence type="ECO:0000256" key="2">
    <source>
        <dbReference type="SAM" id="SignalP"/>
    </source>
</evidence>
<keyword evidence="1" id="KW-0175">Coiled coil</keyword>
<dbReference type="RefSeq" id="WP_114092755.1">
    <property type="nucleotide sequence ID" value="NZ_QOUW02000111.1"/>
</dbReference>
<name>A0A8B3DEV2_VIBHA</name>
<dbReference type="AlphaFoldDB" id="A0A8B3DEV2"/>
<reference evidence="3 4" key="1">
    <citation type="submission" date="2018-08" db="EMBL/GenBank/DDBJ databases">
        <title>Vibrio harveyi strains pathogenic to white snook Centropomus viridis Lockington (1877) and potential probiotic bacteria.</title>
        <authorList>
            <person name="Soto-Rodriguez S."/>
            <person name="Gomez-Gil B."/>
            <person name="Lozano-Olvera R."/>
        </authorList>
    </citation>
    <scope>NUCLEOTIDE SEQUENCE [LARGE SCALE GENOMIC DNA]</scope>
    <source>
        <strain evidence="3 4">CAIM 1508</strain>
    </source>
</reference>
<accession>A0A8B3DEV2</accession>
<protein>
    <submittedName>
        <fullName evidence="3">Uncharacterized protein</fullName>
    </submittedName>
</protein>
<feature type="chain" id="PRO_5032625695" evidence="2">
    <location>
        <begin position="21"/>
        <end position="137"/>
    </location>
</feature>
<keyword evidence="2" id="KW-0732">Signal</keyword>
<feature type="signal peptide" evidence="2">
    <location>
        <begin position="1"/>
        <end position="20"/>
    </location>
</feature>
<evidence type="ECO:0000313" key="3">
    <source>
        <dbReference type="EMBL" id="RIW07093.1"/>
    </source>
</evidence>
<dbReference type="EMBL" id="QOUW02000111">
    <property type="protein sequence ID" value="RIW07093.1"/>
    <property type="molecule type" value="Genomic_DNA"/>
</dbReference>
<feature type="coiled-coil region" evidence="1">
    <location>
        <begin position="47"/>
        <end position="74"/>
    </location>
</feature>
<evidence type="ECO:0000256" key="1">
    <source>
        <dbReference type="SAM" id="Coils"/>
    </source>
</evidence>
<evidence type="ECO:0000313" key="4">
    <source>
        <dbReference type="Proteomes" id="UP000253437"/>
    </source>
</evidence>
<dbReference type="Proteomes" id="UP000253437">
    <property type="component" value="Unassembled WGS sequence"/>
</dbReference>
<proteinExistence type="predicted"/>
<comment type="caution">
    <text evidence="3">The sequence shown here is derived from an EMBL/GenBank/DDBJ whole genome shotgun (WGS) entry which is preliminary data.</text>
</comment>
<sequence>MLGKLFTLIVSVVAAFNTFAHVQYDAWGNPVYHVHQSNGIDMMNQGLSGIQNTLNNIEARKERERQRQHELELQRRSYEYQKRLNSSYSDEYSSYNEYDDLKVPTYNSDSLNYLLEDSNTSSCERTYEMADGSIVCY</sequence>